<feature type="compositionally biased region" description="Acidic residues" evidence="2">
    <location>
        <begin position="423"/>
        <end position="436"/>
    </location>
</feature>
<dbReference type="OrthoDB" id="7457040at2759"/>
<dbReference type="GO" id="GO:0006654">
    <property type="term" value="P:phosphatidic acid biosynthetic process"/>
    <property type="evidence" value="ECO:0007669"/>
    <property type="project" value="TreeGrafter"/>
</dbReference>
<dbReference type="PANTHER" id="PTHR42886">
    <property type="entry name" value="RE40534P-RELATED"/>
    <property type="match status" value="1"/>
</dbReference>
<protein>
    <recommendedName>
        <fullName evidence="3">AB hydrolase-1 domain-containing protein</fullName>
    </recommendedName>
</protein>
<feature type="domain" description="AB hydrolase-1" evidence="3">
    <location>
        <begin position="84"/>
        <end position="353"/>
    </location>
</feature>
<dbReference type="Gene3D" id="3.40.50.1820">
    <property type="entry name" value="alpha/beta hydrolase"/>
    <property type="match status" value="1"/>
</dbReference>
<gene>
    <name evidence="4" type="ORF">CUNI_LOCUS21720</name>
</gene>
<evidence type="ECO:0000313" key="4">
    <source>
        <dbReference type="EMBL" id="CAG5136162.1"/>
    </source>
</evidence>
<dbReference type="EMBL" id="CAJHNH020008498">
    <property type="protein sequence ID" value="CAG5136162.1"/>
    <property type="molecule type" value="Genomic_DNA"/>
</dbReference>
<sequence>MSVLRCFICLPIRIASTFWKLLFHSLMKLRWTPSSRSWLLSLDKVIRSHIIHQNHAKMVQVTYRDEVHSIWTVTVKGSQQNKIPLVILHGMGGGSGMFITNIDDLAERRDVILIDLPGFGLSSRPQLRVKKEGLWRVDTTVDDIDEFYTEVLNLWFEKMGLEKVVLLGHSYGGYLCSVYCMKYPERVKHLVLADPWGFPPVPPNTEARPFMRNKSIALLSKVLSKMNLFTPLRIIGPLGPFVLNFLRGDLVRKYHRYFKDTTFSDYIYACNTCDSPSGEVAFSRVSQNFGWAKKPIIERIGLWPEDLDVTFIYGARSWVDSSYGKVAKKLRPRSYVDVQVIVGAGHHVYADRPGAFNDMVHKICEAVDAGHKPNITDEYQLRNEAWAQLLRRPSCESFEESSSKFQHRRTLSALELSSHQEVDFDSEEDLSEGDNDEGQRTVNCVKFNLDEEPGETDDSVPYTADSDLGTHSAAEERISVRADISAVENAALSSNSSS</sequence>
<proteinExistence type="inferred from homology"/>
<dbReference type="InterPro" id="IPR000073">
    <property type="entry name" value="AB_hydrolase_1"/>
</dbReference>
<dbReference type="GO" id="GO:0005811">
    <property type="term" value="C:lipid droplet"/>
    <property type="evidence" value="ECO:0007669"/>
    <property type="project" value="TreeGrafter"/>
</dbReference>
<organism evidence="4 5">
    <name type="scientific">Candidula unifasciata</name>
    <dbReference type="NCBI Taxonomy" id="100452"/>
    <lineage>
        <taxon>Eukaryota</taxon>
        <taxon>Metazoa</taxon>
        <taxon>Spiralia</taxon>
        <taxon>Lophotrochozoa</taxon>
        <taxon>Mollusca</taxon>
        <taxon>Gastropoda</taxon>
        <taxon>Heterobranchia</taxon>
        <taxon>Euthyneura</taxon>
        <taxon>Panpulmonata</taxon>
        <taxon>Eupulmonata</taxon>
        <taxon>Stylommatophora</taxon>
        <taxon>Helicina</taxon>
        <taxon>Helicoidea</taxon>
        <taxon>Geomitridae</taxon>
        <taxon>Candidula</taxon>
    </lineage>
</organism>
<dbReference type="Pfam" id="PF00561">
    <property type="entry name" value="Abhydrolase_1"/>
    <property type="match status" value="1"/>
</dbReference>
<dbReference type="GO" id="GO:0005739">
    <property type="term" value="C:mitochondrion"/>
    <property type="evidence" value="ECO:0007669"/>
    <property type="project" value="TreeGrafter"/>
</dbReference>
<accession>A0A8S4A7L5</accession>
<evidence type="ECO:0000313" key="5">
    <source>
        <dbReference type="Proteomes" id="UP000678393"/>
    </source>
</evidence>
<dbReference type="InterPro" id="IPR029058">
    <property type="entry name" value="AB_hydrolase_fold"/>
</dbReference>
<comment type="similarity">
    <text evidence="1">Belongs to the peptidase S33 family. ABHD4/ABHD5 subfamily.</text>
</comment>
<dbReference type="Proteomes" id="UP000678393">
    <property type="component" value="Unassembled WGS sequence"/>
</dbReference>
<keyword evidence="5" id="KW-1185">Reference proteome</keyword>
<name>A0A8S4A7L5_9EUPU</name>
<dbReference type="GO" id="GO:0052689">
    <property type="term" value="F:carboxylic ester hydrolase activity"/>
    <property type="evidence" value="ECO:0007669"/>
    <property type="project" value="TreeGrafter"/>
</dbReference>
<evidence type="ECO:0000256" key="2">
    <source>
        <dbReference type="SAM" id="MobiDB-lite"/>
    </source>
</evidence>
<reference evidence="4" key="1">
    <citation type="submission" date="2021-04" db="EMBL/GenBank/DDBJ databases">
        <authorList>
            <consortium name="Molecular Ecology Group"/>
        </authorList>
    </citation>
    <scope>NUCLEOTIDE SEQUENCE</scope>
</reference>
<feature type="region of interest" description="Disordered" evidence="2">
    <location>
        <begin position="417"/>
        <end position="473"/>
    </location>
</feature>
<evidence type="ECO:0000256" key="1">
    <source>
        <dbReference type="ARBA" id="ARBA00038097"/>
    </source>
</evidence>
<dbReference type="AlphaFoldDB" id="A0A8S4A7L5"/>
<dbReference type="SUPFAM" id="SSF53474">
    <property type="entry name" value="alpha/beta-Hydrolases"/>
    <property type="match status" value="1"/>
</dbReference>
<comment type="caution">
    <text evidence="4">The sequence shown here is derived from an EMBL/GenBank/DDBJ whole genome shotgun (WGS) entry which is preliminary data.</text>
</comment>
<evidence type="ECO:0000259" key="3">
    <source>
        <dbReference type="Pfam" id="PF00561"/>
    </source>
</evidence>
<dbReference type="GO" id="GO:0042171">
    <property type="term" value="F:lysophosphatidic acid acyltransferase activity"/>
    <property type="evidence" value="ECO:0007669"/>
    <property type="project" value="TreeGrafter"/>
</dbReference>
<dbReference type="PANTHER" id="PTHR42886:SF29">
    <property type="entry name" value="PUMMELIG, ISOFORM A"/>
    <property type="match status" value="1"/>
</dbReference>
<dbReference type="GO" id="GO:0055088">
    <property type="term" value="P:lipid homeostasis"/>
    <property type="evidence" value="ECO:0007669"/>
    <property type="project" value="TreeGrafter"/>
</dbReference>